<dbReference type="PANTHER" id="PTHR35011:SF2">
    <property type="entry name" value="2,3-DIKETO-L-GULONATE TRAP TRANSPORTER SMALL PERMEASE PROTEIN YIAM"/>
    <property type="match status" value="1"/>
</dbReference>
<evidence type="ECO:0000259" key="10">
    <source>
        <dbReference type="Pfam" id="PF04290"/>
    </source>
</evidence>
<proteinExistence type="inferred from homology"/>
<comment type="subunit">
    <text evidence="9">The complex comprises the extracytoplasmic solute receptor protein and the two transmembrane proteins.</text>
</comment>
<evidence type="ECO:0000313" key="11">
    <source>
        <dbReference type="EMBL" id="MFC3293707.1"/>
    </source>
</evidence>
<keyword evidence="5 9" id="KW-0812">Transmembrane</keyword>
<dbReference type="Proteomes" id="UP001595640">
    <property type="component" value="Unassembled WGS sequence"/>
</dbReference>
<keyword evidence="4 9" id="KW-0997">Cell inner membrane</keyword>
<keyword evidence="2 9" id="KW-0813">Transport</keyword>
<evidence type="ECO:0000256" key="8">
    <source>
        <dbReference type="ARBA" id="ARBA00038436"/>
    </source>
</evidence>
<keyword evidence="7 9" id="KW-0472">Membrane</keyword>
<evidence type="ECO:0000256" key="5">
    <source>
        <dbReference type="ARBA" id="ARBA00022692"/>
    </source>
</evidence>
<evidence type="ECO:0000256" key="3">
    <source>
        <dbReference type="ARBA" id="ARBA00022475"/>
    </source>
</evidence>
<gene>
    <name evidence="11" type="ORF">ACFOEI_16785</name>
</gene>
<comment type="subcellular location">
    <subcellularLocation>
        <location evidence="1 9">Cell inner membrane</location>
        <topology evidence="1 9">Multi-pass membrane protein</topology>
    </subcellularLocation>
</comment>
<evidence type="ECO:0000256" key="1">
    <source>
        <dbReference type="ARBA" id="ARBA00004429"/>
    </source>
</evidence>
<feature type="transmembrane region" description="Helical" evidence="9">
    <location>
        <begin position="18"/>
        <end position="42"/>
    </location>
</feature>
<dbReference type="Pfam" id="PF04290">
    <property type="entry name" value="DctQ"/>
    <property type="match status" value="1"/>
</dbReference>
<reference evidence="12" key="1">
    <citation type="journal article" date="2019" name="Int. J. Syst. Evol. Microbiol.">
        <title>The Global Catalogue of Microorganisms (GCM) 10K type strain sequencing project: providing services to taxonomists for standard genome sequencing and annotation.</title>
        <authorList>
            <consortium name="The Broad Institute Genomics Platform"/>
            <consortium name="The Broad Institute Genome Sequencing Center for Infectious Disease"/>
            <person name="Wu L."/>
            <person name="Ma J."/>
        </authorList>
    </citation>
    <scope>NUCLEOTIDE SEQUENCE [LARGE SCALE GENOMIC DNA]</scope>
    <source>
        <strain evidence="12">KCTC 12847</strain>
    </source>
</reference>
<evidence type="ECO:0000313" key="12">
    <source>
        <dbReference type="Proteomes" id="UP001595640"/>
    </source>
</evidence>
<dbReference type="RefSeq" id="WP_019018761.1">
    <property type="nucleotide sequence ID" value="NZ_BMXD01000001.1"/>
</dbReference>
<feature type="transmembrane region" description="Helical" evidence="9">
    <location>
        <begin position="92"/>
        <end position="113"/>
    </location>
</feature>
<accession>A0ABV7M608</accession>
<dbReference type="EMBL" id="JBHRUH010000031">
    <property type="protein sequence ID" value="MFC3293707.1"/>
    <property type="molecule type" value="Genomic_DNA"/>
</dbReference>
<protein>
    <recommendedName>
        <fullName evidence="9">TRAP transporter small permease protein</fullName>
    </recommendedName>
</protein>
<evidence type="ECO:0000256" key="7">
    <source>
        <dbReference type="ARBA" id="ARBA00023136"/>
    </source>
</evidence>
<comment type="function">
    <text evidence="9">Part of the tripartite ATP-independent periplasmic (TRAP) transport system.</text>
</comment>
<feature type="transmembrane region" description="Helical" evidence="9">
    <location>
        <begin position="133"/>
        <end position="153"/>
    </location>
</feature>
<feature type="domain" description="Tripartite ATP-independent periplasmic transporters DctQ component" evidence="10">
    <location>
        <begin position="38"/>
        <end position="153"/>
    </location>
</feature>
<dbReference type="InterPro" id="IPR055348">
    <property type="entry name" value="DctQ"/>
</dbReference>
<name>A0ABV7M608_9GAMM</name>
<comment type="caution">
    <text evidence="11">The sequence shown here is derived from an EMBL/GenBank/DDBJ whole genome shotgun (WGS) entry which is preliminary data.</text>
</comment>
<keyword evidence="3" id="KW-1003">Cell membrane</keyword>
<keyword evidence="12" id="KW-1185">Reference proteome</keyword>
<keyword evidence="6 9" id="KW-1133">Transmembrane helix</keyword>
<sequence length="190" mass="20781">MSLLSAARRVSDGVNRAAIVLCVACVLAMLAISFTGFLYTLFTGDALSWTYSLARLFLPWIGLVSTTIALRSGEHVAMTLLVRLLPASLVKLAAIATLLVMAGFALLMIWYGWSFFLNATQVYMVSDTIQISHHWTAITVPLTGAIFLLHLVYGFDLLEHFSDENALIDEALDDPGIDDSVLDSKSEVRP</sequence>
<comment type="similarity">
    <text evidence="8 9">Belongs to the TRAP transporter small permease family.</text>
</comment>
<organism evidence="11 12">
    <name type="scientific">Modicisalibacter luteus</name>
    <dbReference type="NCBI Taxonomy" id="453962"/>
    <lineage>
        <taxon>Bacteria</taxon>
        <taxon>Pseudomonadati</taxon>
        <taxon>Pseudomonadota</taxon>
        <taxon>Gammaproteobacteria</taxon>
        <taxon>Oceanospirillales</taxon>
        <taxon>Halomonadaceae</taxon>
        <taxon>Modicisalibacter</taxon>
    </lineage>
</organism>
<evidence type="ECO:0000256" key="4">
    <source>
        <dbReference type="ARBA" id="ARBA00022519"/>
    </source>
</evidence>
<evidence type="ECO:0000256" key="2">
    <source>
        <dbReference type="ARBA" id="ARBA00022448"/>
    </source>
</evidence>
<dbReference type="PANTHER" id="PTHR35011">
    <property type="entry name" value="2,3-DIKETO-L-GULONATE TRAP TRANSPORTER SMALL PERMEASE PROTEIN YIAM"/>
    <property type="match status" value="1"/>
</dbReference>
<feature type="transmembrane region" description="Helical" evidence="9">
    <location>
        <begin position="48"/>
        <end position="71"/>
    </location>
</feature>
<dbReference type="InterPro" id="IPR007387">
    <property type="entry name" value="TRAP_DctQ"/>
</dbReference>
<evidence type="ECO:0000256" key="9">
    <source>
        <dbReference type="RuleBase" id="RU369079"/>
    </source>
</evidence>
<evidence type="ECO:0000256" key="6">
    <source>
        <dbReference type="ARBA" id="ARBA00022989"/>
    </source>
</evidence>